<evidence type="ECO:0000256" key="3">
    <source>
        <dbReference type="SAM" id="MobiDB-lite"/>
    </source>
</evidence>
<evidence type="ECO:0000259" key="4">
    <source>
        <dbReference type="Pfam" id="PF13378"/>
    </source>
</evidence>
<dbReference type="GO" id="GO:0046872">
    <property type="term" value="F:metal ion binding"/>
    <property type="evidence" value="ECO:0007669"/>
    <property type="project" value="UniProtKB-KW"/>
</dbReference>
<evidence type="ECO:0000256" key="2">
    <source>
        <dbReference type="ARBA" id="ARBA00022723"/>
    </source>
</evidence>
<name>A0A518DAD0_9BACT</name>
<comment type="similarity">
    <text evidence="1">Belongs to the mandelate racemase/muconate lactonizing enzyme family.</text>
</comment>
<dbReference type="Pfam" id="PF13378">
    <property type="entry name" value="MR_MLE_C"/>
    <property type="match status" value="1"/>
</dbReference>
<dbReference type="KEGG" id="pnd:Pla175_18180"/>
<dbReference type="PANTHER" id="PTHR48080">
    <property type="entry name" value="D-GALACTONATE DEHYDRATASE-RELATED"/>
    <property type="match status" value="1"/>
</dbReference>
<dbReference type="Gene3D" id="3.20.20.120">
    <property type="entry name" value="Enolase-like C-terminal domain"/>
    <property type="match status" value="1"/>
</dbReference>
<dbReference type="AlphaFoldDB" id="A0A518DAD0"/>
<feature type="domain" description="Enolase C-terminal" evidence="4">
    <location>
        <begin position="261"/>
        <end position="482"/>
    </location>
</feature>
<feature type="compositionally biased region" description="Basic and acidic residues" evidence="3">
    <location>
        <begin position="11"/>
        <end position="26"/>
    </location>
</feature>
<organism evidence="5 6">
    <name type="scientific">Pirellulimonas nuda</name>
    <dbReference type="NCBI Taxonomy" id="2528009"/>
    <lineage>
        <taxon>Bacteria</taxon>
        <taxon>Pseudomonadati</taxon>
        <taxon>Planctomycetota</taxon>
        <taxon>Planctomycetia</taxon>
        <taxon>Pirellulales</taxon>
        <taxon>Lacipirellulaceae</taxon>
        <taxon>Pirellulimonas</taxon>
    </lineage>
</organism>
<proteinExistence type="inferred from homology"/>
<gene>
    <name evidence="5" type="ORF">Pla175_18180</name>
</gene>
<keyword evidence="6" id="KW-1185">Reference proteome</keyword>
<dbReference type="Gene3D" id="3.30.390.10">
    <property type="entry name" value="Enolase-like, N-terminal domain"/>
    <property type="match status" value="1"/>
</dbReference>
<protein>
    <recommendedName>
        <fullName evidence="4">Enolase C-terminal domain-containing protein</fullName>
    </recommendedName>
</protein>
<dbReference type="EMBL" id="CP036291">
    <property type="protein sequence ID" value="QDU88440.1"/>
    <property type="molecule type" value="Genomic_DNA"/>
</dbReference>
<dbReference type="SUPFAM" id="SSF51604">
    <property type="entry name" value="Enolase C-terminal domain-like"/>
    <property type="match status" value="1"/>
</dbReference>
<feature type="region of interest" description="Disordered" evidence="3">
    <location>
        <begin position="1"/>
        <end position="28"/>
    </location>
</feature>
<dbReference type="OrthoDB" id="243720at2"/>
<dbReference type="SUPFAM" id="SSF54826">
    <property type="entry name" value="Enolase N-terminal domain-like"/>
    <property type="match status" value="1"/>
</dbReference>
<reference evidence="5 6" key="1">
    <citation type="submission" date="2019-02" db="EMBL/GenBank/DDBJ databases">
        <title>Deep-cultivation of Planctomycetes and their phenomic and genomic characterization uncovers novel biology.</title>
        <authorList>
            <person name="Wiegand S."/>
            <person name="Jogler M."/>
            <person name="Boedeker C."/>
            <person name="Pinto D."/>
            <person name="Vollmers J."/>
            <person name="Rivas-Marin E."/>
            <person name="Kohn T."/>
            <person name="Peeters S.H."/>
            <person name="Heuer A."/>
            <person name="Rast P."/>
            <person name="Oberbeckmann S."/>
            <person name="Bunk B."/>
            <person name="Jeske O."/>
            <person name="Meyerdierks A."/>
            <person name="Storesund J.E."/>
            <person name="Kallscheuer N."/>
            <person name="Luecker S."/>
            <person name="Lage O.M."/>
            <person name="Pohl T."/>
            <person name="Merkel B.J."/>
            <person name="Hornburger P."/>
            <person name="Mueller R.-W."/>
            <person name="Bruemmer F."/>
            <person name="Labrenz M."/>
            <person name="Spormann A.M."/>
            <person name="Op den Camp H."/>
            <person name="Overmann J."/>
            <person name="Amann R."/>
            <person name="Jetten M.S.M."/>
            <person name="Mascher T."/>
            <person name="Medema M.H."/>
            <person name="Devos D.P."/>
            <person name="Kaster A.-K."/>
            <person name="Ovreas L."/>
            <person name="Rohde M."/>
            <person name="Galperin M.Y."/>
            <person name="Jogler C."/>
        </authorList>
    </citation>
    <scope>NUCLEOTIDE SEQUENCE [LARGE SCALE GENOMIC DNA]</scope>
    <source>
        <strain evidence="5 6">Pla175</strain>
    </source>
</reference>
<sequence length="518" mass="58155">MPQGRPPNEAAEPRRLRQDSAVDSTRRSSRLSTDVRVVGVQLYFLPVHTRTPLKFGSETLTSVTCARVCVTVSDRLGRTAQGWGETPLSVEWVWPSAAPYSERHKVLLDLCRDLARRWADYDVFGHPLEVGHSFQRDVLQAELEKSRTAGDERLRAPLLAGLLCCSPFDIALYDAYGKLHDRPVFGTLDKEHLSYDLSHYLRPAADASVDFRNRFPGDYLAAKRRESLPAWHLVGGLDPLSEGDLNGNQPKDQHPVLLGDWIRRDGLRCLKIKLRGIDSEWDYQRLLNVGTLAQKTGVTHLTADFNCTVTDPTYVIDILDRLERDAPDIHKSILYIEQPFPYDLENNRIDVRELARLKPLLMDESAHNWELVRLGASLGWTGVALKTCKTLTGALLSHSWARPHGMDLMVQDLTNPMLAQIPHLLLAANIDTLLGVETNSMQFYPSASEIEAKIHPGVYQRRDGRVDLSTIRGPGFGYRIDEIARQLPEPAASFGKVAEPLRGAPPPHIRARSDVKTQ</sequence>
<evidence type="ECO:0000313" key="6">
    <source>
        <dbReference type="Proteomes" id="UP000317429"/>
    </source>
</evidence>
<keyword evidence="2" id="KW-0479">Metal-binding</keyword>
<dbReference type="InterPro" id="IPR029065">
    <property type="entry name" value="Enolase_C-like"/>
</dbReference>
<evidence type="ECO:0000313" key="5">
    <source>
        <dbReference type="EMBL" id="QDU88440.1"/>
    </source>
</evidence>
<accession>A0A518DAD0</accession>
<feature type="region of interest" description="Disordered" evidence="3">
    <location>
        <begin position="497"/>
        <end position="518"/>
    </location>
</feature>
<dbReference type="InterPro" id="IPR029017">
    <property type="entry name" value="Enolase-like_N"/>
</dbReference>
<dbReference type="InterPro" id="IPR036849">
    <property type="entry name" value="Enolase-like_C_sf"/>
</dbReference>
<dbReference type="Proteomes" id="UP000317429">
    <property type="component" value="Chromosome"/>
</dbReference>
<evidence type="ECO:0000256" key="1">
    <source>
        <dbReference type="ARBA" id="ARBA00008031"/>
    </source>
</evidence>
<dbReference type="InterPro" id="IPR034593">
    <property type="entry name" value="DgoD-like"/>
</dbReference>
<dbReference type="PANTHER" id="PTHR48080:SF3">
    <property type="entry name" value="ENOLASE SUPERFAMILY MEMBER DDB_G0284701"/>
    <property type="match status" value="1"/>
</dbReference>